<dbReference type="InterPro" id="IPR035897">
    <property type="entry name" value="Toll_tir_struct_dom_sf"/>
</dbReference>
<keyword evidence="3" id="KW-1185">Reference proteome</keyword>
<dbReference type="EnsemblMetazoa" id="CapteT106792">
    <property type="protein sequence ID" value="CapteP106792"/>
    <property type="gene ID" value="CapteG106792"/>
</dbReference>
<proteinExistence type="predicted"/>
<reference evidence="3" key="1">
    <citation type="submission" date="2012-12" db="EMBL/GenBank/DDBJ databases">
        <authorList>
            <person name="Hellsten U."/>
            <person name="Grimwood J."/>
            <person name="Chapman J.A."/>
            <person name="Shapiro H."/>
            <person name="Aerts A."/>
            <person name="Otillar R.P."/>
            <person name="Terry A.Y."/>
            <person name="Boore J.L."/>
            <person name="Simakov O."/>
            <person name="Marletaz F."/>
            <person name="Cho S.-J."/>
            <person name="Edsinger-Gonzales E."/>
            <person name="Havlak P."/>
            <person name="Kuo D.-H."/>
            <person name="Larsson T."/>
            <person name="Lv J."/>
            <person name="Arendt D."/>
            <person name="Savage R."/>
            <person name="Osoegawa K."/>
            <person name="de Jong P."/>
            <person name="Lindberg D.R."/>
            <person name="Seaver E.C."/>
            <person name="Weisblat D.A."/>
            <person name="Putnam N.H."/>
            <person name="Grigoriev I.V."/>
            <person name="Rokhsar D.S."/>
        </authorList>
    </citation>
    <scope>NUCLEOTIDE SEQUENCE</scope>
    <source>
        <strain evidence="3">I ESC-2004</strain>
    </source>
</reference>
<feature type="non-terminal residue" evidence="1">
    <location>
        <position position="1"/>
    </location>
</feature>
<organism evidence="1">
    <name type="scientific">Capitella teleta</name>
    <name type="common">Polychaete worm</name>
    <dbReference type="NCBI Taxonomy" id="283909"/>
    <lineage>
        <taxon>Eukaryota</taxon>
        <taxon>Metazoa</taxon>
        <taxon>Spiralia</taxon>
        <taxon>Lophotrochozoa</taxon>
        <taxon>Annelida</taxon>
        <taxon>Polychaeta</taxon>
        <taxon>Sedentaria</taxon>
        <taxon>Scolecida</taxon>
        <taxon>Capitellidae</taxon>
        <taxon>Capitella</taxon>
    </lineage>
</organism>
<dbReference type="HOGENOM" id="CLU_2892403_0_0_1"/>
<dbReference type="AlphaFoldDB" id="R7U869"/>
<dbReference type="Proteomes" id="UP000014760">
    <property type="component" value="Unassembled WGS sequence"/>
</dbReference>
<protein>
    <submittedName>
        <fullName evidence="1 2">Uncharacterized protein</fullName>
    </submittedName>
</protein>
<dbReference type="EMBL" id="AMQN01008886">
    <property type="status" value="NOT_ANNOTATED_CDS"/>
    <property type="molecule type" value="Genomic_DNA"/>
</dbReference>
<evidence type="ECO:0000313" key="1">
    <source>
        <dbReference type="EMBL" id="ELU02346.1"/>
    </source>
</evidence>
<evidence type="ECO:0000313" key="2">
    <source>
        <dbReference type="EnsemblMetazoa" id="CapteP106792"/>
    </source>
</evidence>
<dbReference type="EMBL" id="KB304165">
    <property type="protein sequence ID" value="ELU02346.1"/>
    <property type="molecule type" value="Genomic_DNA"/>
</dbReference>
<reference evidence="2" key="3">
    <citation type="submission" date="2015-06" db="UniProtKB">
        <authorList>
            <consortium name="EnsemblMetazoa"/>
        </authorList>
    </citation>
    <scope>IDENTIFICATION</scope>
</reference>
<accession>R7U869</accession>
<name>R7U869_CAPTE</name>
<dbReference type="OrthoDB" id="1421090at2759"/>
<evidence type="ECO:0000313" key="3">
    <source>
        <dbReference type="Proteomes" id="UP000014760"/>
    </source>
</evidence>
<dbReference type="SUPFAM" id="SSF52200">
    <property type="entry name" value="Toll/Interleukin receptor TIR domain"/>
    <property type="match status" value="1"/>
</dbReference>
<sequence>GEIIVDRTHKSRKTILLLTPAFVKSNWCEFQFSMAHSHSISERALSWVSVNAKSDQVKKKNLS</sequence>
<gene>
    <name evidence="1" type="ORF">CAPTEDRAFT_106792</name>
</gene>
<reference evidence="1 3" key="2">
    <citation type="journal article" date="2013" name="Nature">
        <title>Insights into bilaterian evolution from three spiralian genomes.</title>
        <authorList>
            <person name="Simakov O."/>
            <person name="Marletaz F."/>
            <person name="Cho S.J."/>
            <person name="Edsinger-Gonzales E."/>
            <person name="Havlak P."/>
            <person name="Hellsten U."/>
            <person name="Kuo D.H."/>
            <person name="Larsson T."/>
            <person name="Lv J."/>
            <person name="Arendt D."/>
            <person name="Savage R."/>
            <person name="Osoegawa K."/>
            <person name="de Jong P."/>
            <person name="Grimwood J."/>
            <person name="Chapman J.A."/>
            <person name="Shapiro H."/>
            <person name="Aerts A."/>
            <person name="Otillar R.P."/>
            <person name="Terry A.Y."/>
            <person name="Boore J.L."/>
            <person name="Grigoriev I.V."/>
            <person name="Lindberg D.R."/>
            <person name="Seaver E.C."/>
            <person name="Weisblat D.A."/>
            <person name="Putnam N.H."/>
            <person name="Rokhsar D.S."/>
        </authorList>
    </citation>
    <scope>NUCLEOTIDE SEQUENCE</scope>
    <source>
        <strain evidence="1 3">I ESC-2004</strain>
    </source>
</reference>
<dbReference type="Gene3D" id="3.40.50.10140">
    <property type="entry name" value="Toll/interleukin-1 receptor homology (TIR) domain"/>
    <property type="match status" value="1"/>
</dbReference>